<dbReference type="InterPro" id="IPR046373">
    <property type="entry name" value="Acyl-CoA_Oxase/DH_mid-dom_sf"/>
</dbReference>
<dbReference type="PANTHER" id="PTHR43884">
    <property type="entry name" value="ACYL-COA DEHYDROGENASE"/>
    <property type="match status" value="1"/>
</dbReference>
<name>A0A437M3V0_9PROT</name>
<comment type="similarity">
    <text evidence="2 6">Belongs to the acyl-CoA dehydrogenase family.</text>
</comment>
<keyword evidence="4 6" id="KW-0274">FAD</keyword>
<dbReference type="Gene3D" id="2.40.110.10">
    <property type="entry name" value="Butyryl-CoA Dehydrogenase, subunit A, domain 2"/>
    <property type="match status" value="1"/>
</dbReference>
<dbReference type="Pfam" id="PF00441">
    <property type="entry name" value="Acyl-CoA_dh_1"/>
    <property type="match status" value="1"/>
</dbReference>
<dbReference type="GO" id="GO:0003995">
    <property type="term" value="F:acyl-CoA dehydrogenase activity"/>
    <property type="evidence" value="ECO:0007669"/>
    <property type="project" value="TreeGrafter"/>
</dbReference>
<dbReference type="AlphaFoldDB" id="A0A437M3V0"/>
<dbReference type="InterPro" id="IPR009100">
    <property type="entry name" value="AcylCoA_DH/oxidase_NM_dom_sf"/>
</dbReference>
<sequence length="381" mass="40879">MDFDLTEEQSLLVDSVRKLLSDKYGFEQRKAYIASERGWSQEMWSSFAELGLLGLPFAEEDGGFGAGLTDTCLIAEQFGRSLVVEPWFSTAVIGGSALRHGGSAALRQELVPQVAAGEARLALAQQERQSRYDLFDVATTAKKSGSGWVLNGNKGMVIHGDSATHLIVSARVAGGQRDKAGIGLFVVEAGAPGVTVRGFRTVDGQRAAEVILENAPAQHALGEAENGLPLLEKVVAESIAALSFEAVGCMDVAHAMTLDYMKTREQFGRPIGSFQALQHRAADMLVAIEQSRSMSYYAVQAAEESDADERRRGIAAVKVQIGRASRLVGQQSIQLHGGIAMTMEYACGHYFKRLTVNDGLFGNADFHLRALADEGGLVKAA</sequence>
<dbReference type="Pfam" id="PF02771">
    <property type="entry name" value="Acyl-CoA_dh_N"/>
    <property type="match status" value="1"/>
</dbReference>
<dbReference type="RefSeq" id="WP_127789087.1">
    <property type="nucleotide sequence ID" value="NZ_SACL01000007.1"/>
</dbReference>
<dbReference type="Pfam" id="PF02770">
    <property type="entry name" value="Acyl-CoA_dh_M"/>
    <property type="match status" value="1"/>
</dbReference>
<comment type="cofactor">
    <cofactor evidence="1 6">
        <name>FAD</name>
        <dbReference type="ChEBI" id="CHEBI:57692"/>
    </cofactor>
</comment>
<dbReference type="SUPFAM" id="SSF56645">
    <property type="entry name" value="Acyl-CoA dehydrogenase NM domain-like"/>
    <property type="match status" value="1"/>
</dbReference>
<dbReference type="GO" id="GO:0050660">
    <property type="term" value="F:flavin adenine dinucleotide binding"/>
    <property type="evidence" value="ECO:0007669"/>
    <property type="project" value="InterPro"/>
</dbReference>
<evidence type="ECO:0000256" key="1">
    <source>
        <dbReference type="ARBA" id="ARBA00001974"/>
    </source>
</evidence>
<evidence type="ECO:0000259" key="9">
    <source>
        <dbReference type="Pfam" id="PF02771"/>
    </source>
</evidence>
<dbReference type="Gene3D" id="1.20.140.10">
    <property type="entry name" value="Butyryl-CoA Dehydrogenase, subunit A, domain 3"/>
    <property type="match status" value="1"/>
</dbReference>
<dbReference type="OrthoDB" id="7328575at2"/>
<dbReference type="Proteomes" id="UP000282957">
    <property type="component" value="Unassembled WGS sequence"/>
</dbReference>
<evidence type="ECO:0000259" key="7">
    <source>
        <dbReference type="Pfam" id="PF00441"/>
    </source>
</evidence>
<evidence type="ECO:0000313" key="11">
    <source>
        <dbReference type="Proteomes" id="UP000282957"/>
    </source>
</evidence>
<keyword evidence="5 6" id="KW-0560">Oxidoreductase</keyword>
<evidence type="ECO:0000256" key="5">
    <source>
        <dbReference type="ARBA" id="ARBA00023002"/>
    </source>
</evidence>
<feature type="domain" description="Acyl-CoA oxidase/dehydrogenase middle" evidence="8">
    <location>
        <begin position="124"/>
        <end position="210"/>
    </location>
</feature>
<organism evidence="10 11">
    <name type="scientific">Rhodovarius crocodyli</name>
    <dbReference type="NCBI Taxonomy" id="1979269"/>
    <lineage>
        <taxon>Bacteria</taxon>
        <taxon>Pseudomonadati</taxon>
        <taxon>Pseudomonadota</taxon>
        <taxon>Alphaproteobacteria</taxon>
        <taxon>Acetobacterales</taxon>
        <taxon>Roseomonadaceae</taxon>
        <taxon>Rhodovarius</taxon>
    </lineage>
</organism>
<proteinExistence type="inferred from homology"/>
<dbReference type="InterPro" id="IPR006091">
    <property type="entry name" value="Acyl-CoA_Oxase/DH_mid-dom"/>
</dbReference>
<dbReference type="PANTHER" id="PTHR43884:SF20">
    <property type="entry name" value="ACYL-COA DEHYDROGENASE FADE28"/>
    <property type="match status" value="1"/>
</dbReference>
<dbReference type="EMBL" id="SACL01000007">
    <property type="protein sequence ID" value="RVT92233.1"/>
    <property type="molecule type" value="Genomic_DNA"/>
</dbReference>
<dbReference type="InterPro" id="IPR013786">
    <property type="entry name" value="AcylCoA_DH/ox_N"/>
</dbReference>
<gene>
    <name evidence="10" type="ORF">EOD42_18635</name>
</gene>
<feature type="domain" description="Acyl-CoA dehydrogenase/oxidase N-terminal" evidence="9">
    <location>
        <begin position="6"/>
        <end position="118"/>
    </location>
</feature>
<keyword evidence="3 6" id="KW-0285">Flavoprotein</keyword>
<evidence type="ECO:0000313" key="10">
    <source>
        <dbReference type="EMBL" id="RVT92233.1"/>
    </source>
</evidence>
<evidence type="ECO:0000256" key="2">
    <source>
        <dbReference type="ARBA" id="ARBA00009347"/>
    </source>
</evidence>
<evidence type="ECO:0000256" key="6">
    <source>
        <dbReference type="RuleBase" id="RU362125"/>
    </source>
</evidence>
<accession>A0A437M3V0</accession>
<comment type="caution">
    <text evidence="10">The sequence shown here is derived from an EMBL/GenBank/DDBJ whole genome shotgun (WGS) entry which is preliminary data.</text>
</comment>
<dbReference type="SUPFAM" id="SSF47203">
    <property type="entry name" value="Acyl-CoA dehydrogenase C-terminal domain-like"/>
    <property type="match status" value="1"/>
</dbReference>
<reference evidence="10 11" key="1">
    <citation type="submission" date="2019-01" db="EMBL/GenBank/DDBJ databases">
        <authorList>
            <person name="Chen W.-M."/>
        </authorList>
    </citation>
    <scope>NUCLEOTIDE SEQUENCE [LARGE SCALE GENOMIC DNA]</scope>
    <source>
        <strain evidence="10 11">CCP-6</strain>
    </source>
</reference>
<dbReference type="CDD" id="cd00567">
    <property type="entry name" value="ACAD"/>
    <property type="match status" value="1"/>
</dbReference>
<evidence type="ECO:0000259" key="8">
    <source>
        <dbReference type="Pfam" id="PF02770"/>
    </source>
</evidence>
<feature type="domain" description="Acyl-CoA dehydrogenase/oxidase C-terminal" evidence="7">
    <location>
        <begin position="227"/>
        <end position="373"/>
    </location>
</feature>
<evidence type="ECO:0000256" key="4">
    <source>
        <dbReference type="ARBA" id="ARBA00022827"/>
    </source>
</evidence>
<dbReference type="InterPro" id="IPR009075">
    <property type="entry name" value="AcylCo_DH/oxidase_C"/>
</dbReference>
<protein>
    <submittedName>
        <fullName evidence="10">Pimeloyl-CoA dehydrogenase small subunit</fullName>
    </submittedName>
</protein>
<dbReference type="InterPro" id="IPR037069">
    <property type="entry name" value="AcylCoA_DH/ox_N_sf"/>
</dbReference>
<dbReference type="Gene3D" id="1.10.540.10">
    <property type="entry name" value="Acyl-CoA dehydrogenase/oxidase, N-terminal domain"/>
    <property type="match status" value="1"/>
</dbReference>
<keyword evidence="11" id="KW-1185">Reference proteome</keyword>
<evidence type="ECO:0000256" key="3">
    <source>
        <dbReference type="ARBA" id="ARBA00022630"/>
    </source>
</evidence>
<dbReference type="InterPro" id="IPR036250">
    <property type="entry name" value="AcylCo_DH-like_C"/>
</dbReference>